<proteinExistence type="predicted"/>
<gene>
    <name evidence="1" type="ORF">MARPO_0004s0124</name>
</gene>
<name>A0A2R6XRY0_MARPO</name>
<reference evidence="2" key="1">
    <citation type="journal article" date="2017" name="Cell">
        <title>Insights into land plant evolution garnered from the Marchantia polymorpha genome.</title>
        <authorList>
            <person name="Bowman J.L."/>
            <person name="Kohchi T."/>
            <person name="Yamato K.T."/>
            <person name="Jenkins J."/>
            <person name="Shu S."/>
            <person name="Ishizaki K."/>
            <person name="Yamaoka S."/>
            <person name="Nishihama R."/>
            <person name="Nakamura Y."/>
            <person name="Berger F."/>
            <person name="Adam C."/>
            <person name="Aki S.S."/>
            <person name="Althoff F."/>
            <person name="Araki T."/>
            <person name="Arteaga-Vazquez M.A."/>
            <person name="Balasubrmanian S."/>
            <person name="Barry K."/>
            <person name="Bauer D."/>
            <person name="Boehm C.R."/>
            <person name="Briginshaw L."/>
            <person name="Caballero-Perez J."/>
            <person name="Catarino B."/>
            <person name="Chen F."/>
            <person name="Chiyoda S."/>
            <person name="Chovatia M."/>
            <person name="Davies K.M."/>
            <person name="Delmans M."/>
            <person name="Demura T."/>
            <person name="Dierschke T."/>
            <person name="Dolan L."/>
            <person name="Dorantes-Acosta A.E."/>
            <person name="Eklund D.M."/>
            <person name="Florent S.N."/>
            <person name="Flores-Sandoval E."/>
            <person name="Fujiyama A."/>
            <person name="Fukuzawa H."/>
            <person name="Galik B."/>
            <person name="Grimanelli D."/>
            <person name="Grimwood J."/>
            <person name="Grossniklaus U."/>
            <person name="Hamada T."/>
            <person name="Haseloff J."/>
            <person name="Hetherington A.J."/>
            <person name="Higo A."/>
            <person name="Hirakawa Y."/>
            <person name="Hundley H.N."/>
            <person name="Ikeda Y."/>
            <person name="Inoue K."/>
            <person name="Inoue S.I."/>
            <person name="Ishida S."/>
            <person name="Jia Q."/>
            <person name="Kakita M."/>
            <person name="Kanazawa T."/>
            <person name="Kawai Y."/>
            <person name="Kawashima T."/>
            <person name="Kennedy M."/>
            <person name="Kinose K."/>
            <person name="Kinoshita T."/>
            <person name="Kohara Y."/>
            <person name="Koide E."/>
            <person name="Komatsu K."/>
            <person name="Kopischke S."/>
            <person name="Kubo M."/>
            <person name="Kyozuka J."/>
            <person name="Lagercrantz U."/>
            <person name="Lin S.S."/>
            <person name="Lindquist E."/>
            <person name="Lipzen A.M."/>
            <person name="Lu C.W."/>
            <person name="De Luna E."/>
            <person name="Martienssen R.A."/>
            <person name="Minamino N."/>
            <person name="Mizutani M."/>
            <person name="Mizutani M."/>
            <person name="Mochizuki N."/>
            <person name="Monte I."/>
            <person name="Mosher R."/>
            <person name="Nagasaki H."/>
            <person name="Nakagami H."/>
            <person name="Naramoto S."/>
            <person name="Nishitani K."/>
            <person name="Ohtani M."/>
            <person name="Okamoto T."/>
            <person name="Okumura M."/>
            <person name="Phillips J."/>
            <person name="Pollak B."/>
            <person name="Reinders A."/>
            <person name="Rovekamp M."/>
            <person name="Sano R."/>
            <person name="Sawa S."/>
            <person name="Schmid M.W."/>
            <person name="Shirakawa M."/>
            <person name="Solano R."/>
            <person name="Spunde A."/>
            <person name="Suetsugu N."/>
            <person name="Sugano S."/>
            <person name="Sugiyama A."/>
            <person name="Sun R."/>
            <person name="Suzuki Y."/>
            <person name="Takenaka M."/>
            <person name="Takezawa D."/>
            <person name="Tomogane H."/>
            <person name="Tsuzuki M."/>
            <person name="Ueda T."/>
            <person name="Umeda M."/>
            <person name="Ward J.M."/>
            <person name="Watanabe Y."/>
            <person name="Yazaki K."/>
            <person name="Yokoyama R."/>
            <person name="Yoshitake Y."/>
            <person name="Yotsui I."/>
            <person name="Zachgo S."/>
            <person name="Schmutz J."/>
        </authorList>
    </citation>
    <scope>NUCLEOTIDE SEQUENCE [LARGE SCALE GENOMIC DNA]</scope>
    <source>
        <strain evidence="2">Tak-1</strain>
    </source>
</reference>
<dbReference type="Proteomes" id="UP000244005">
    <property type="component" value="Unassembled WGS sequence"/>
</dbReference>
<sequence length="61" mass="7353">MKIYRLRRYCPKISVDHHDTDFISCPSRYHPFINSECMYPHKNTGFENSTAQTKYLELKKI</sequence>
<dbReference type="AlphaFoldDB" id="A0A2R6XRY0"/>
<dbReference type="Gramene" id="Mp3g15480.1">
    <property type="protein sequence ID" value="Mp3g15480.1.cds1"/>
    <property type="gene ID" value="Mp3g15480"/>
</dbReference>
<evidence type="ECO:0000313" key="2">
    <source>
        <dbReference type="Proteomes" id="UP000244005"/>
    </source>
</evidence>
<accession>A0A2R6XRY0</accession>
<evidence type="ECO:0000313" key="1">
    <source>
        <dbReference type="EMBL" id="PTQ48854.1"/>
    </source>
</evidence>
<keyword evidence="2" id="KW-1185">Reference proteome</keyword>
<dbReference type="EMBL" id="KZ772676">
    <property type="protein sequence ID" value="PTQ48854.1"/>
    <property type="molecule type" value="Genomic_DNA"/>
</dbReference>
<protein>
    <submittedName>
        <fullName evidence="1">Uncharacterized protein</fullName>
    </submittedName>
</protein>
<organism evidence="1 2">
    <name type="scientific">Marchantia polymorpha</name>
    <name type="common">Common liverwort</name>
    <name type="synonym">Marchantia aquatica</name>
    <dbReference type="NCBI Taxonomy" id="3197"/>
    <lineage>
        <taxon>Eukaryota</taxon>
        <taxon>Viridiplantae</taxon>
        <taxon>Streptophyta</taxon>
        <taxon>Embryophyta</taxon>
        <taxon>Marchantiophyta</taxon>
        <taxon>Marchantiopsida</taxon>
        <taxon>Marchantiidae</taxon>
        <taxon>Marchantiales</taxon>
        <taxon>Marchantiaceae</taxon>
        <taxon>Marchantia</taxon>
    </lineage>
</organism>